<accession>A0ACC0DAU5</accession>
<dbReference type="EMBL" id="MU394294">
    <property type="protein sequence ID" value="KAI6089793.1"/>
    <property type="molecule type" value="Genomic_DNA"/>
</dbReference>
<name>A0ACC0DAU5_9PEZI</name>
<protein>
    <submittedName>
        <fullName evidence="1">Uncharacterized protein</fullName>
    </submittedName>
</protein>
<sequence length="449" mass="51574">MAVVDTRASGWSITDDESLSLIASLLLDDMKQITSSAKGKQAEGTITDAELALQLYSEELNSAEIFASDRRMSKSIQAAIRTDADALAQSQREERMAQHDHDVPASISRDMHVSQDSEEVDTEPSIDELELIDKICAIYVTGIEDQEQEQDQSGVEDLPADDDRKAESSSWGASRKSARASQWRTCLACEEKKHFAGLARAPCGHEYCRDCLATLFRCAMFDETLFPPRCCQQTIPLERNQIFLSGDLVRQFRAKSVEFSTPQRTYCHRPTCSAFIPPQNYEDDVATCDDCGAQTCVACKGRWHNDDCPNDEGIQQVLEMAEENSWQRCPNCLSMVELDRGCFHMTCRCRSQFCYLCCELWKNCDCRHWDEHRLYSRAEVIYNRDHHDRERNIDQLVANLRDNHECTHEFQRRGGAYRCEECGDYLRQYIFECTQCNIMTCRTCRFNRF</sequence>
<reference evidence="1 2" key="1">
    <citation type="journal article" date="2022" name="New Phytol.">
        <title>Ecological generalism drives hyperdiversity of secondary metabolite gene clusters in xylarialean endophytes.</title>
        <authorList>
            <person name="Franco M.E.E."/>
            <person name="Wisecaver J.H."/>
            <person name="Arnold A.E."/>
            <person name="Ju Y.M."/>
            <person name="Slot J.C."/>
            <person name="Ahrendt S."/>
            <person name="Moore L.P."/>
            <person name="Eastman K.E."/>
            <person name="Scott K."/>
            <person name="Konkel Z."/>
            <person name="Mondo S.J."/>
            <person name="Kuo A."/>
            <person name="Hayes R.D."/>
            <person name="Haridas S."/>
            <person name="Andreopoulos B."/>
            <person name="Riley R."/>
            <person name="LaButti K."/>
            <person name="Pangilinan J."/>
            <person name="Lipzen A."/>
            <person name="Amirebrahimi M."/>
            <person name="Yan J."/>
            <person name="Adam C."/>
            <person name="Keymanesh K."/>
            <person name="Ng V."/>
            <person name="Louie K."/>
            <person name="Northen T."/>
            <person name="Drula E."/>
            <person name="Henrissat B."/>
            <person name="Hsieh H.M."/>
            <person name="Youens-Clark K."/>
            <person name="Lutzoni F."/>
            <person name="Miadlikowska J."/>
            <person name="Eastwood D.C."/>
            <person name="Hamelin R.C."/>
            <person name="Grigoriev I.V."/>
            <person name="U'Ren J.M."/>
        </authorList>
    </citation>
    <scope>NUCLEOTIDE SEQUENCE [LARGE SCALE GENOMIC DNA]</scope>
    <source>
        <strain evidence="1 2">ER1909</strain>
    </source>
</reference>
<organism evidence="1 2">
    <name type="scientific">Hypoxylon rubiginosum</name>
    <dbReference type="NCBI Taxonomy" id="110542"/>
    <lineage>
        <taxon>Eukaryota</taxon>
        <taxon>Fungi</taxon>
        <taxon>Dikarya</taxon>
        <taxon>Ascomycota</taxon>
        <taxon>Pezizomycotina</taxon>
        <taxon>Sordariomycetes</taxon>
        <taxon>Xylariomycetidae</taxon>
        <taxon>Xylariales</taxon>
        <taxon>Hypoxylaceae</taxon>
        <taxon>Hypoxylon</taxon>
    </lineage>
</organism>
<gene>
    <name evidence="1" type="ORF">F4821DRAFT_268319</name>
</gene>
<evidence type="ECO:0000313" key="2">
    <source>
        <dbReference type="Proteomes" id="UP001497680"/>
    </source>
</evidence>
<dbReference type="Proteomes" id="UP001497680">
    <property type="component" value="Unassembled WGS sequence"/>
</dbReference>
<proteinExistence type="predicted"/>
<evidence type="ECO:0000313" key="1">
    <source>
        <dbReference type="EMBL" id="KAI6089793.1"/>
    </source>
</evidence>
<keyword evidence="2" id="KW-1185">Reference proteome</keyword>
<comment type="caution">
    <text evidence="1">The sequence shown here is derived from an EMBL/GenBank/DDBJ whole genome shotgun (WGS) entry which is preliminary data.</text>
</comment>